<dbReference type="InterPro" id="IPR050177">
    <property type="entry name" value="Lipid_A_modif_metabolic_enz"/>
</dbReference>
<keyword evidence="5" id="KW-1185">Reference proteome</keyword>
<dbReference type="PANTHER" id="PTHR43245">
    <property type="entry name" value="BIFUNCTIONAL POLYMYXIN RESISTANCE PROTEIN ARNA"/>
    <property type="match status" value="1"/>
</dbReference>
<dbReference type="AlphaFoldDB" id="A0A517ZR93"/>
<dbReference type="SUPFAM" id="SSF51735">
    <property type="entry name" value="NAD(P)-binding Rossmann-fold domains"/>
    <property type="match status" value="1"/>
</dbReference>
<dbReference type="KEGG" id="sdyn:Mal52_34850"/>
<keyword evidence="2" id="KW-0560">Oxidoreductase</keyword>
<dbReference type="InterPro" id="IPR036291">
    <property type="entry name" value="NAD(P)-bd_dom_sf"/>
</dbReference>
<evidence type="ECO:0000256" key="2">
    <source>
        <dbReference type="ARBA" id="ARBA00023002"/>
    </source>
</evidence>
<organism evidence="4 5">
    <name type="scientific">Symmachiella dynata</name>
    <dbReference type="NCBI Taxonomy" id="2527995"/>
    <lineage>
        <taxon>Bacteria</taxon>
        <taxon>Pseudomonadati</taxon>
        <taxon>Planctomycetota</taxon>
        <taxon>Planctomycetia</taxon>
        <taxon>Planctomycetales</taxon>
        <taxon>Planctomycetaceae</taxon>
        <taxon>Symmachiella</taxon>
    </lineage>
</organism>
<proteinExistence type="inferred from homology"/>
<protein>
    <submittedName>
        <fullName evidence="4">3 beta-hydroxysteroid dehydrogenase/Delta 5--&gt;4-isomerase</fullName>
    </submittedName>
</protein>
<reference evidence="4 5" key="1">
    <citation type="submission" date="2019-02" db="EMBL/GenBank/DDBJ databases">
        <title>Deep-cultivation of Planctomycetes and their phenomic and genomic characterization uncovers novel biology.</title>
        <authorList>
            <person name="Wiegand S."/>
            <person name="Jogler M."/>
            <person name="Boedeker C."/>
            <person name="Pinto D."/>
            <person name="Vollmers J."/>
            <person name="Rivas-Marin E."/>
            <person name="Kohn T."/>
            <person name="Peeters S.H."/>
            <person name="Heuer A."/>
            <person name="Rast P."/>
            <person name="Oberbeckmann S."/>
            <person name="Bunk B."/>
            <person name="Jeske O."/>
            <person name="Meyerdierks A."/>
            <person name="Storesund J.E."/>
            <person name="Kallscheuer N."/>
            <person name="Luecker S."/>
            <person name="Lage O.M."/>
            <person name="Pohl T."/>
            <person name="Merkel B.J."/>
            <person name="Hornburger P."/>
            <person name="Mueller R.-W."/>
            <person name="Bruemmer F."/>
            <person name="Labrenz M."/>
            <person name="Spormann A.M."/>
            <person name="Op den Camp H."/>
            <person name="Overmann J."/>
            <person name="Amann R."/>
            <person name="Jetten M.S.M."/>
            <person name="Mascher T."/>
            <person name="Medema M.H."/>
            <person name="Devos D.P."/>
            <person name="Kaster A.-K."/>
            <person name="Ovreas L."/>
            <person name="Rohde M."/>
            <person name="Galperin M.Y."/>
            <person name="Jogler C."/>
        </authorList>
    </citation>
    <scope>NUCLEOTIDE SEQUENCE [LARGE SCALE GENOMIC DNA]</scope>
    <source>
        <strain evidence="4 5">Mal52</strain>
    </source>
</reference>
<gene>
    <name evidence="4" type="ORF">Mal52_34850</name>
</gene>
<dbReference type="PANTHER" id="PTHR43245:SF51">
    <property type="entry name" value="SHORT CHAIN DEHYDROGENASE_REDUCTASE FAMILY 42E, MEMBER 2"/>
    <property type="match status" value="1"/>
</dbReference>
<evidence type="ECO:0000256" key="1">
    <source>
        <dbReference type="ARBA" id="ARBA00009219"/>
    </source>
</evidence>
<dbReference type="GO" id="GO:0016616">
    <property type="term" value="F:oxidoreductase activity, acting on the CH-OH group of donors, NAD or NADP as acceptor"/>
    <property type="evidence" value="ECO:0007669"/>
    <property type="project" value="InterPro"/>
</dbReference>
<feature type="domain" description="3-beta hydroxysteroid dehydrogenase/isomerase" evidence="3">
    <location>
        <begin position="4"/>
        <end position="251"/>
    </location>
</feature>
<evidence type="ECO:0000259" key="3">
    <source>
        <dbReference type="Pfam" id="PF01073"/>
    </source>
</evidence>
<dbReference type="InterPro" id="IPR002225">
    <property type="entry name" value="3Beta_OHSteriod_DH/Estase"/>
</dbReference>
<dbReference type="Pfam" id="PF01073">
    <property type="entry name" value="3Beta_HSD"/>
    <property type="match status" value="1"/>
</dbReference>
<name>A0A517ZR93_9PLAN</name>
<comment type="similarity">
    <text evidence="1">Belongs to the 3-beta-HSD family.</text>
</comment>
<evidence type="ECO:0000313" key="5">
    <source>
        <dbReference type="Proteomes" id="UP000319383"/>
    </source>
</evidence>
<dbReference type="EMBL" id="CP036276">
    <property type="protein sequence ID" value="QDU44997.1"/>
    <property type="molecule type" value="Genomic_DNA"/>
</dbReference>
<dbReference type="GO" id="GO:0016853">
    <property type="term" value="F:isomerase activity"/>
    <property type="evidence" value="ECO:0007669"/>
    <property type="project" value="UniProtKB-KW"/>
</dbReference>
<dbReference type="GO" id="GO:0006694">
    <property type="term" value="P:steroid biosynthetic process"/>
    <property type="evidence" value="ECO:0007669"/>
    <property type="project" value="InterPro"/>
</dbReference>
<dbReference type="Proteomes" id="UP000319383">
    <property type="component" value="Chromosome"/>
</dbReference>
<dbReference type="Gene3D" id="3.40.50.720">
    <property type="entry name" value="NAD(P)-binding Rossmann-like Domain"/>
    <property type="match status" value="1"/>
</dbReference>
<dbReference type="RefSeq" id="WP_145377288.1">
    <property type="nucleotide sequence ID" value="NZ_CP036276.1"/>
</dbReference>
<keyword evidence="4" id="KW-0413">Isomerase</keyword>
<evidence type="ECO:0000313" key="4">
    <source>
        <dbReference type="EMBL" id="QDU44997.1"/>
    </source>
</evidence>
<sequence length="331" mass="36218">MKALVTGGGGFLGLYITEQLVTRGEDVRVFCRGDYPRLNELGVEVQRGDIRDSAAVAAACAGMDVVFHTAAIPGVWGPWSQYYEINTLGTEHVIAGCQQQGVPKLVYTSSPSVVFGSTSHENADESLPYPTEYACHYPHTKALAEQAVLAANGQRGLATCALRPHLIWGPRDNHLVPRLIQRARSGRLRRVGDGSNLVSMTYVENTAHAHLQAADALNADSAVAGQAYFINEPEPVNLWQWIDQLLALVDLPPVKRSVSTKTALRIGGALETVYRLLHLPGEPPMTRFLAAQLSCSHYYSVEKARRDFGYAPQVTFPEAMQRLQRDLAARA</sequence>
<accession>A0A517ZR93</accession>